<dbReference type="PANTHER" id="PTHR43479:SF21">
    <property type="entry name" value="TRANSCRIPTIONAL REGULATOR, TETR FAMILY"/>
    <property type="match status" value="1"/>
</dbReference>
<dbReference type="PROSITE" id="PS50977">
    <property type="entry name" value="HTH_TETR_2"/>
    <property type="match status" value="1"/>
</dbReference>
<dbReference type="Pfam" id="PF00440">
    <property type="entry name" value="TetR_N"/>
    <property type="match status" value="1"/>
</dbReference>
<evidence type="ECO:0000256" key="2">
    <source>
        <dbReference type="PROSITE-ProRule" id="PRU00335"/>
    </source>
</evidence>
<dbReference type="InterPro" id="IPR001647">
    <property type="entry name" value="HTH_TetR"/>
</dbReference>
<dbReference type="InterPro" id="IPR050624">
    <property type="entry name" value="HTH-type_Tx_Regulator"/>
</dbReference>
<reference evidence="4" key="1">
    <citation type="submission" date="2020-07" db="EMBL/GenBank/DDBJ databases">
        <title>Genomic analysis of a strain of Sedimentibacter Hydroxybenzoicus DSM7310.</title>
        <authorList>
            <person name="Ma S."/>
        </authorList>
    </citation>
    <scope>NUCLEOTIDE SEQUENCE</scope>
    <source>
        <strain evidence="4">DSM 7310</strain>
    </source>
</reference>
<organism evidence="4 5">
    <name type="scientific">Sedimentibacter hydroxybenzoicus DSM 7310</name>
    <dbReference type="NCBI Taxonomy" id="1123245"/>
    <lineage>
        <taxon>Bacteria</taxon>
        <taxon>Bacillati</taxon>
        <taxon>Bacillota</taxon>
        <taxon>Tissierellia</taxon>
        <taxon>Sedimentibacter</taxon>
    </lineage>
</organism>
<evidence type="ECO:0000313" key="5">
    <source>
        <dbReference type="Proteomes" id="UP000611629"/>
    </source>
</evidence>
<dbReference type="Gene3D" id="1.10.357.10">
    <property type="entry name" value="Tetracycline Repressor, domain 2"/>
    <property type="match status" value="1"/>
</dbReference>
<evidence type="ECO:0000313" key="4">
    <source>
        <dbReference type="EMBL" id="NYB75172.1"/>
    </source>
</evidence>
<keyword evidence="5" id="KW-1185">Reference proteome</keyword>
<name>A0A974GX40_SEDHY</name>
<gene>
    <name evidence="4" type="ORF">HZF24_13570</name>
</gene>
<keyword evidence="1 2" id="KW-0238">DNA-binding</keyword>
<dbReference type="GO" id="GO:0003677">
    <property type="term" value="F:DNA binding"/>
    <property type="evidence" value="ECO:0007669"/>
    <property type="project" value="UniProtKB-UniRule"/>
</dbReference>
<comment type="caution">
    <text evidence="4">The sequence shown here is derived from an EMBL/GenBank/DDBJ whole genome shotgun (WGS) entry which is preliminary data.</text>
</comment>
<proteinExistence type="predicted"/>
<dbReference type="PRINTS" id="PR00455">
    <property type="entry name" value="HTHTETR"/>
</dbReference>
<evidence type="ECO:0000256" key="1">
    <source>
        <dbReference type="ARBA" id="ARBA00023125"/>
    </source>
</evidence>
<accession>A0A974GX40</accession>
<dbReference type="RefSeq" id="WP_179238879.1">
    <property type="nucleotide sequence ID" value="NZ_JACBNQ010000018.1"/>
</dbReference>
<dbReference type="PANTHER" id="PTHR43479">
    <property type="entry name" value="ACREF/ENVCD OPERON REPRESSOR-RELATED"/>
    <property type="match status" value="1"/>
</dbReference>
<dbReference type="InterPro" id="IPR009057">
    <property type="entry name" value="Homeodomain-like_sf"/>
</dbReference>
<dbReference type="EMBL" id="JACBNQ010000018">
    <property type="protein sequence ID" value="NYB75172.1"/>
    <property type="molecule type" value="Genomic_DNA"/>
</dbReference>
<dbReference type="SUPFAM" id="SSF46689">
    <property type="entry name" value="Homeodomain-like"/>
    <property type="match status" value="1"/>
</dbReference>
<dbReference type="Proteomes" id="UP000611629">
    <property type="component" value="Unassembled WGS sequence"/>
</dbReference>
<sequence length="195" mass="22277">MNGFEIRREKKMEDIIKAAGELFSIKGFKSVSIAEIAKKSNVSQVSIYNFFGNKENLAKQVLFNLMDSTMKELEVIVSHDISYRNKIEKLFAISLKSADSIDENLYRSEFIKDQAVQNFLEEYKKTKTEPLLMNLIEQGSNEGYLDSSISTESILLYIDSINSVLQTNISKKTRVDLGKLFYYGLLGEKNSLQIK</sequence>
<feature type="DNA-binding region" description="H-T-H motif" evidence="2">
    <location>
        <begin position="32"/>
        <end position="51"/>
    </location>
</feature>
<evidence type="ECO:0000259" key="3">
    <source>
        <dbReference type="PROSITE" id="PS50977"/>
    </source>
</evidence>
<feature type="domain" description="HTH tetR-type" evidence="3">
    <location>
        <begin position="9"/>
        <end position="69"/>
    </location>
</feature>
<protein>
    <submittedName>
        <fullName evidence="4">TetR/AcrR family transcriptional regulator</fullName>
    </submittedName>
</protein>
<dbReference type="AlphaFoldDB" id="A0A974GX40"/>